<dbReference type="Pfam" id="PF01614">
    <property type="entry name" value="IclR_C"/>
    <property type="match status" value="1"/>
</dbReference>
<dbReference type="InterPro" id="IPR036390">
    <property type="entry name" value="WH_DNA-bd_sf"/>
</dbReference>
<evidence type="ECO:0000313" key="7">
    <source>
        <dbReference type="Proteomes" id="UP000003019"/>
    </source>
</evidence>
<dbReference type="GO" id="GO:0045892">
    <property type="term" value="P:negative regulation of DNA-templated transcription"/>
    <property type="evidence" value="ECO:0007669"/>
    <property type="project" value="TreeGrafter"/>
</dbReference>
<dbReference type="HOGENOM" id="CLU_062618_0_0_4"/>
<evidence type="ECO:0000256" key="3">
    <source>
        <dbReference type="ARBA" id="ARBA00023163"/>
    </source>
</evidence>
<dbReference type="InterPro" id="IPR029016">
    <property type="entry name" value="GAF-like_dom_sf"/>
</dbReference>
<dbReference type="PANTHER" id="PTHR30136">
    <property type="entry name" value="HELIX-TURN-HELIX TRANSCRIPTIONAL REGULATOR, ICLR FAMILY"/>
    <property type="match status" value="1"/>
</dbReference>
<dbReference type="STRING" id="1032488.HMPREF9371_0716"/>
<dbReference type="SUPFAM" id="SSF46785">
    <property type="entry name" value="Winged helix' DNA-binding domain"/>
    <property type="match status" value="1"/>
</dbReference>
<evidence type="ECO:0000259" key="4">
    <source>
        <dbReference type="PROSITE" id="PS51077"/>
    </source>
</evidence>
<evidence type="ECO:0000259" key="5">
    <source>
        <dbReference type="PROSITE" id="PS51078"/>
    </source>
</evidence>
<comment type="caution">
    <text evidence="6">The sequence shown here is derived from an EMBL/GenBank/DDBJ whole genome shotgun (WGS) entry which is preliminary data.</text>
</comment>
<reference evidence="6 7" key="1">
    <citation type="submission" date="2011-05" db="EMBL/GenBank/DDBJ databases">
        <authorList>
            <person name="Muzny D."/>
            <person name="Qin X."/>
            <person name="Deng J."/>
            <person name="Jiang H."/>
            <person name="Liu Y."/>
            <person name="Qu J."/>
            <person name="Song X.-Z."/>
            <person name="Zhang L."/>
            <person name="Thornton R."/>
            <person name="Coyle M."/>
            <person name="Francisco L."/>
            <person name="Jackson L."/>
            <person name="Javaid M."/>
            <person name="Korchina V."/>
            <person name="Kovar C."/>
            <person name="Mata R."/>
            <person name="Mathew T."/>
            <person name="Ngo R."/>
            <person name="Nguyen L."/>
            <person name="Nguyen N."/>
            <person name="Okwuonu G."/>
            <person name="Ongeri F."/>
            <person name="Pham C."/>
            <person name="Simmons D."/>
            <person name="Wilczek-Boney K."/>
            <person name="Hale W."/>
            <person name="Jakkamsetti A."/>
            <person name="Pham P."/>
            <person name="Ruth R."/>
            <person name="San Lucas F."/>
            <person name="Warren J."/>
            <person name="Zhang J."/>
            <person name="Zhao Z."/>
            <person name="Zhou C."/>
            <person name="Zhu D."/>
            <person name="Lee S."/>
            <person name="Bess C."/>
            <person name="Blankenburg K."/>
            <person name="Forbes L."/>
            <person name="Fu Q."/>
            <person name="Gubbala S."/>
            <person name="Hirani K."/>
            <person name="Jayaseelan J.C."/>
            <person name="Lara F."/>
            <person name="Munidasa M."/>
            <person name="Palculict T."/>
            <person name="Patil S."/>
            <person name="Pu L.-L."/>
            <person name="Saada N."/>
            <person name="Tang L."/>
            <person name="Weissenberger G."/>
            <person name="Zhu Y."/>
            <person name="Hemphill L."/>
            <person name="Shang Y."/>
            <person name="Youmans B."/>
            <person name="Ayvaz T."/>
            <person name="Ross M."/>
            <person name="Santibanez J."/>
            <person name="Aqrawi P."/>
            <person name="Gross S."/>
            <person name="Joshi V."/>
            <person name="Fowler G."/>
            <person name="Nazareth L."/>
            <person name="Reid J."/>
            <person name="Worley K."/>
            <person name="Petrosino J."/>
            <person name="Highlander S."/>
            <person name="Gibbs R."/>
        </authorList>
    </citation>
    <scope>NUCLEOTIDE SEQUENCE [LARGE SCALE GENOMIC DNA]</scope>
    <source>
        <strain evidence="6 7">871</strain>
    </source>
</reference>
<dbReference type="InterPro" id="IPR005471">
    <property type="entry name" value="Tscrpt_reg_IclR_N"/>
</dbReference>
<dbReference type="RefSeq" id="WP_009118410.1">
    <property type="nucleotide sequence ID" value="NZ_JH164926.1"/>
</dbReference>
<dbReference type="SMART" id="SM00346">
    <property type="entry name" value="HTH_ICLR"/>
    <property type="match status" value="1"/>
</dbReference>
<dbReference type="EMBL" id="AGAY01000023">
    <property type="protein sequence ID" value="EGY53089.1"/>
    <property type="molecule type" value="Genomic_DNA"/>
</dbReference>
<dbReference type="Proteomes" id="UP000003019">
    <property type="component" value="Unassembled WGS sequence"/>
</dbReference>
<feature type="domain" description="HTH iclR-type" evidence="4">
    <location>
        <begin position="21"/>
        <end position="82"/>
    </location>
</feature>
<gene>
    <name evidence="6" type="ORF">HMPREF9371_0716</name>
</gene>
<dbReference type="AlphaFoldDB" id="G4CGH7"/>
<name>G4CGH7_9NEIS</name>
<protein>
    <submittedName>
        <fullName evidence="6">IclR family transcriptional regulator</fullName>
    </submittedName>
</protein>
<accession>G4CGH7</accession>
<keyword evidence="7" id="KW-1185">Reference proteome</keyword>
<dbReference type="InterPro" id="IPR014757">
    <property type="entry name" value="Tscrpt_reg_IclR_C"/>
</dbReference>
<evidence type="ECO:0000256" key="2">
    <source>
        <dbReference type="ARBA" id="ARBA00023125"/>
    </source>
</evidence>
<sequence>MINTISAEIQRAEIENDRQFVTALARGLGILSVFENSNIALTHQMICERTKLPKATVSRLIYTLLCTEFLAQDPDGGYRLGMAAIRISATAWAQYDLIRHAQPLMAAFAAEHHVSVNIAKEEGGEMLYLACCRSPARLAVQLMVGSKVPAAQTAIGRAYYAVADDFQRAHLRRHLPPLPEMETAQQLEMLAGHEAFYREHGYTLSAGEFSPDILAVAVGVYNRAEQRYTHALNASVPASRWQEADFVREIVPGLQKLAQEISAA</sequence>
<evidence type="ECO:0000256" key="1">
    <source>
        <dbReference type="ARBA" id="ARBA00023015"/>
    </source>
</evidence>
<dbReference type="InterPro" id="IPR036388">
    <property type="entry name" value="WH-like_DNA-bd_sf"/>
</dbReference>
<dbReference type="PANTHER" id="PTHR30136:SF33">
    <property type="entry name" value="TRANSCRIPTIONAL REGULATORY PROTEIN"/>
    <property type="match status" value="1"/>
</dbReference>
<proteinExistence type="predicted"/>
<organism evidence="6 7">
    <name type="scientific">Neisseria shayeganii 871</name>
    <dbReference type="NCBI Taxonomy" id="1032488"/>
    <lineage>
        <taxon>Bacteria</taxon>
        <taxon>Pseudomonadati</taxon>
        <taxon>Pseudomonadota</taxon>
        <taxon>Betaproteobacteria</taxon>
        <taxon>Neisseriales</taxon>
        <taxon>Neisseriaceae</taxon>
        <taxon>Neisseria</taxon>
    </lineage>
</organism>
<feature type="domain" description="IclR-ED" evidence="5">
    <location>
        <begin position="83"/>
        <end position="264"/>
    </location>
</feature>
<dbReference type="InterPro" id="IPR050707">
    <property type="entry name" value="HTH_MetabolicPath_Reg"/>
</dbReference>
<keyword evidence="2" id="KW-0238">DNA-binding</keyword>
<dbReference type="GO" id="GO:0003700">
    <property type="term" value="F:DNA-binding transcription factor activity"/>
    <property type="evidence" value="ECO:0007669"/>
    <property type="project" value="TreeGrafter"/>
</dbReference>
<dbReference type="SUPFAM" id="SSF55781">
    <property type="entry name" value="GAF domain-like"/>
    <property type="match status" value="1"/>
</dbReference>
<keyword evidence="3" id="KW-0804">Transcription</keyword>
<evidence type="ECO:0000313" key="6">
    <source>
        <dbReference type="EMBL" id="EGY53089.1"/>
    </source>
</evidence>
<dbReference type="PROSITE" id="PS51077">
    <property type="entry name" value="HTH_ICLR"/>
    <property type="match status" value="1"/>
</dbReference>
<dbReference type="PATRIC" id="fig|1032488.3.peg.652"/>
<dbReference type="Pfam" id="PF09339">
    <property type="entry name" value="HTH_IclR"/>
    <property type="match status" value="1"/>
</dbReference>
<dbReference type="Gene3D" id="3.30.450.40">
    <property type="match status" value="1"/>
</dbReference>
<dbReference type="GO" id="GO:0003677">
    <property type="term" value="F:DNA binding"/>
    <property type="evidence" value="ECO:0007669"/>
    <property type="project" value="UniProtKB-KW"/>
</dbReference>
<dbReference type="PROSITE" id="PS51078">
    <property type="entry name" value="ICLR_ED"/>
    <property type="match status" value="1"/>
</dbReference>
<dbReference type="Gene3D" id="1.10.10.10">
    <property type="entry name" value="Winged helix-like DNA-binding domain superfamily/Winged helix DNA-binding domain"/>
    <property type="match status" value="1"/>
</dbReference>
<keyword evidence="1" id="KW-0805">Transcription regulation</keyword>